<feature type="domain" description="FAD dependent oxidoreductase" evidence="3">
    <location>
        <begin position="11"/>
        <end position="250"/>
    </location>
</feature>
<dbReference type="AlphaFoldDB" id="A0A168AGX0"/>
<sequence length="483" mass="51642">MAETAGQERHIVIVGGGVIGATTAYFLTRHPKYNRALHRITILEASAIAAGASGKAGGLLALWAYPKELVPLSYRLHRQLAEEHNGAQRWGYRRVHCGHIQAEVTQDDLQRRAAEVKAAGDAKPAQTQAAEAKSEEDSPPTAAQNNHHHNNSSSNVMPLAATTQKEWEKLPKQDEHAASLLKPSPLPADLDWIDPAVVRAYDQMGVPGAYDTAQVHPFHFTTAMAALAEERGATVRLNALVTDIVTRDGKSCAKGSSSGSSSSSSSSSSSRNDDNDDVNGDARLPTGTAVQAVVYTDRTTGSTERIDGVTDVLVAAGPWTGVVLPQTKVEGLRAHSVVWRADVSPYAVFTDVGLPAGYVPAHRAAAGQKRRRHRGRVDPEIYARPFGECADLAAYVGTFSPVLAAAPLTATQACYLPRHMRFGDERGPLMGRTRTPGLWVAAGHTCWGIQNSAATGCLMAELLLDGKTTSADIAKLDPSRYRV</sequence>
<dbReference type="STRING" id="1081102.A0A168AGX0"/>
<dbReference type="InterPro" id="IPR006076">
    <property type="entry name" value="FAD-dep_OxRdtase"/>
</dbReference>
<evidence type="ECO:0000313" key="5">
    <source>
        <dbReference type="Proteomes" id="UP000076874"/>
    </source>
</evidence>
<dbReference type="GO" id="GO:0005770">
    <property type="term" value="C:late endosome"/>
    <property type="evidence" value="ECO:0007669"/>
    <property type="project" value="TreeGrafter"/>
</dbReference>
<dbReference type="Pfam" id="PF01266">
    <property type="entry name" value="DAO"/>
    <property type="match status" value="2"/>
</dbReference>
<evidence type="ECO:0000256" key="2">
    <source>
        <dbReference type="SAM" id="Phobius"/>
    </source>
</evidence>
<evidence type="ECO:0000313" key="4">
    <source>
        <dbReference type="EMBL" id="OAA68727.1"/>
    </source>
</evidence>
<dbReference type="Gene3D" id="3.50.50.60">
    <property type="entry name" value="FAD/NAD(P)-binding domain"/>
    <property type="match status" value="3"/>
</dbReference>
<reference evidence="4 5" key="1">
    <citation type="journal article" date="2016" name="Genome Biol. Evol.">
        <title>Divergent and convergent evolution of fungal pathogenicity.</title>
        <authorList>
            <person name="Shang Y."/>
            <person name="Xiao G."/>
            <person name="Zheng P."/>
            <person name="Cen K."/>
            <person name="Zhan S."/>
            <person name="Wang C."/>
        </authorList>
    </citation>
    <scope>NUCLEOTIDE SEQUENCE [LARGE SCALE GENOMIC DNA]</scope>
    <source>
        <strain evidence="4 5">RCEF 264</strain>
    </source>
</reference>
<dbReference type="GO" id="GO:0042147">
    <property type="term" value="P:retrograde transport, endosome to Golgi"/>
    <property type="evidence" value="ECO:0007669"/>
    <property type="project" value="TreeGrafter"/>
</dbReference>
<feature type="compositionally biased region" description="Low complexity" evidence="1">
    <location>
        <begin position="255"/>
        <end position="270"/>
    </location>
</feature>
<evidence type="ECO:0000259" key="3">
    <source>
        <dbReference type="Pfam" id="PF01266"/>
    </source>
</evidence>
<proteinExistence type="predicted"/>
<feature type="region of interest" description="Disordered" evidence="1">
    <location>
        <begin position="249"/>
        <end position="284"/>
    </location>
</feature>
<name>A0A168AGX0_9HYPO</name>
<comment type="caution">
    <text evidence="4">The sequence shown here is derived from an EMBL/GenBank/DDBJ whole genome shotgun (WGS) entry which is preliminary data.</text>
</comment>
<feature type="compositionally biased region" description="Basic and acidic residues" evidence="1">
    <location>
        <begin position="111"/>
        <end position="120"/>
    </location>
</feature>
<dbReference type="Proteomes" id="UP000076874">
    <property type="component" value="Unassembled WGS sequence"/>
</dbReference>
<dbReference type="Gene3D" id="3.30.9.10">
    <property type="entry name" value="D-Amino Acid Oxidase, subunit A, domain 2"/>
    <property type="match status" value="2"/>
</dbReference>
<keyword evidence="2" id="KW-0472">Membrane</keyword>
<dbReference type="InterPro" id="IPR036188">
    <property type="entry name" value="FAD/NAD-bd_sf"/>
</dbReference>
<keyword evidence="5" id="KW-1185">Reference proteome</keyword>
<feature type="domain" description="FAD dependent oxidoreductase" evidence="3">
    <location>
        <begin position="286"/>
        <end position="462"/>
    </location>
</feature>
<accession>A0A168AGX0</accession>
<dbReference type="GO" id="GO:0005829">
    <property type="term" value="C:cytosol"/>
    <property type="evidence" value="ECO:0007669"/>
    <property type="project" value="GOC"/>
</dbReference>
<feature type="transmembrane region" description="Helical" evidence="2">
    <location>
        <begin position="40"/>
        <end position="65"/>
    </location>
</feature>
<gene>
    <name evidence="4" type="ORF">SPI_00922</name>
</gene>
<feature type="region of interest" description="Disordered" evidence="1">
    <location>
        <begin position="111"/>
        <end position="156"/>
    </location>
</feature>
<feature type="transmembrane region" description="Helical" evidence="2">
    <location>
        <begin position="12"/>
        <end position="28"/>
    </location>
</feature>
<dbReference type="PANTHER" id="PTHR13847">
    <property type="entry name" value="SARCOSINE DEHYDROGENASE-RELATED"/>
    <property type="match status" value="1"/>
</dbReference>
<protein>
    <submittedName>
        <fullName evidence="4">FAD dependent oxidoreductase superfamily</fullName>
    </submittedName>
</protein>
<evidence type="ECO:0000256" key="1">
    <source>
        <dbReference type="SAM" id="MobiDB-lite"/>
    </source>
</evidence>
<dbReference type="SUPFAM" id="SSF51971">
    <property type="entry name" value="Nucleotide-binding domain"/>
    <property type="match status" value="1"/>
</dbReference>
<keyword evidence="2" id="KW-0812">Transmembrane</keyword>
<organism evidence="4 5">
    <name type="scientific">Niveomyces insectorum RCEF 264</name>
    <dbReference type="NCBI Taxonomy" id="1081102"/>
    <lineage>
        <taxon>Eukaryota</taxon>
        <taxon>Fungi</taxon>
        <taxon>Dikarya</taxon>
        <taxon>Ascomycota</taxon>
        <taxon>Pezizomycotina</taxon>
        <taxon>Sordariomycetes</taxon>
        <taxon>Hypocreomycetidae</taxon>
        <taxon>Hypocreales</taxon>
        <taxon>Cordycipitaceae</taxon>
        <taxon>Niveomyces</taxon>
    </lineage>
</organism>
<dbReference type="PANTHER" id="PTHR13847:SF150">
    <property type="entry name" value="OXIDOREDUCTASE TDA3-RELATED"/>
    <property type="match status" value="1"/>
</dbReference>
<keyword evidence="2" id="KW-1133">Transmembrane helix</keyword>
<dbReference type="EMBL" id="AZHD01000001">
    <property type="protein sequence ID" value="OAA68727.1"/>
    <property type="molecule type" value="Genomic_DNA"/>
</dbReference>
<dbReference type="OrthoDB" id="498204at2759"/>